<proteinExistence type="predicted"/>
<name>A0A3E3IAP4_9FIRM</name>
<evidence type="ECO:0000313" key="1">
    <source>
        <dbReference type="EMBL" id="RGE64149.1"/>
    </source>
</evidence>
<reference evidence="1" key="1">
    <citation type="submission" date="2018-08" db="EMBL/GenBank/DDBJ databases">
        <title>A genome reference for cultivated species of the human gut microbiota.</title>
        <authorList>
            <person name="Zou Y."/>
            <person name="Xue W."/>
            <person name="Luo G."/>
        </authorList>
    </citation>
    <scope>NUCLEOTIDE SEQUENCE [LARGE SCALE GENOMIC DNA]</scope>
    <source>
        <strain evidence="1">TF05-5AC</strain>
    </source>
</reference>
<comment type="caution">
    <text evidence="1">The sequence shown here is derived from an EMBL/GenBank/DDBJ whole genome shotgun (WGS) entry which is preliminary data.</text>
</comment>
<dbReference type="GeneID" id="97985972"/>
<gene>
    <name evidence="1" type="ORF">DXC51_03490</name>
</gene>
<keyword evidence="2" id="KW-1185">Reference proteome</keyword>
<evidence type="ECO:0008006" key="3">
    <source>
        <dbReference type="Google" id="ProtNLM"/>
    </source>
</evidence>
<dbReference type="RefSeq" id="WP_117543729.1">
    <property type="nucleotide sequence ID" value="NZ_QVLV01000002.1"/>
</dbReference>
<protein>
    <recommendedName>
        <fullName evidence="3">GNAT family N-acetyltransferase</fullName>
    </recommendedName>
</protein>
<sequence>MEQSKIIIQYMPEITEDQLWDFYIRNDICEVGYGKETAVKPLKFPAYIVGAFYEDKLVGLIRAMFDGLSADIREFCLECELQGDNLKYNNGSVIEQDKYGIAGRMGNLLTEELRKLGNTFTVAYIVEGTEEDIYRSIGLKHNQGHAVYYRDERPYV</sequence>
<dbReference type="AlphaFoldDB" id="A0A3E3IAP4"/>
<organism evidence="1 2">
    <name type="scientific">Eisenbergiella massiliensis</name>
    <dbReference type="NCBI Taxonomy" id="1720294"/>
    <lineage>
        <taxon>Bacteria</taxon>
        <taxon>Bacillati</taxon>
        <taxon>Bacillota</taxon>
        <taxon>Clostridia</taxon>
        <taxon>Lachnospirales</taxon>
        <taxon>Lachnospiraceae</taxon>
        <taxon>Eisenbergiella</taxon>
    </lineage>
</organism>
<dbReference type="Proteomes" id="UP000260812">
    <property type="component" value="Unassembled WGS sequence"/>
</dbReference>
<accession>A0A3E3IAP4</accession>
<dbReference type="EMBL" id="QVLV01000002">
    <property type="protein sequence ID" value="RGE64149.1"/>
    <property type="molecule type" value="Genomic_DNA"/>
</dbReference>
<evidence type="ECO:0000313" key="2">
    <source>
        <dbReference type="Proteomes" id="UP000260812"/>
    </source>
</evidence>